<keyword evidence="1" id="KW-0472">Membrane</keyword>
<keyword evidence="1" id="KW-1133">Transmembrane helix</keyword>
<proteinExistence type="predicted"/>
<dbReference type="RefSeq" id="WP_109927951.1">
    <property type="nucleotide sequence ID" value="NZ_QGNY01000001.1"/>
</dbReference>
<reference evidence="3" key="1">
    <citation type="submission" date="2018-05" db="EMBL/GenBank/DDBJ databases">
        <title>Pedobacter paludis sp. nov., isolated from wetland soil.</title>
        <authorList>
            <person name="Zhang Y."/>
        </authorList>
    </citation>
    <scope>NUCLEOTIDE SEQUENCE [LARGE SCALE GENOMIC DNA]</scope>
    <source>
        <strain evidence="3">R-8</strain>
    </source>
</reference>
<name>A0A317F2G8_9SPHI</name>
<comment type="caution">
    <text evidence="2">The sequence shown here is derived from an EMBL/GenBank/DDBJ whole genome shotgun (WGS) entry which is preliminary data.</text>
</comment>
<gene>
    <name evidence="2" type="ORF">DF947_01690</name>
</gene>
<feature type="transmembrane region" description="Helical" evidence="1">
    <location>
        <begin position="12"/>
        <end position="31"/>
    </location>
</feature>
<organism evidence="2 3">
    <name type="scientific">Pedobacter paludis</name>
    <dbReference type="NCBI Taxonomy" id="2203212"/>
    <lineage>
        <taxon>Bacteria</taxon>
        <taxon>Pseudomonadati</taxon>
        <taxon>Bacteroidota</taxon>
        <taxon>Sphingobacteriia</taxon>
        <taxon>Sphingobacteriales</taxon>
        <taxon>Sphingobacteriaceae</taxon>
        <taxon>Pedobacter</taxon>
    </lineage>
</organism>
<evidence type="ECO:0000313" key="3">
    <source>
        <dbReference type="Proteomes" id="UP000245391"/>
    </source>
</evidence>
<dbReference type="Proteomes" id="UP000245391">
    <property type="component" value="Unassembled WGS sequence"/>
</dbReference>
<sequence length="144" mass="16667">MNDSLNDLYILFIGTIVALNSILIPVSYQIVSSSLKDLLNRDSHKILIEEESFLGNLYASFGCLVIFLVPLVFDVFPVLDPKISPNQGLVFFQWVFLILTLLFFCGFMLAFTRLSYRIYEYSSNAEEIVYQKVQSRIENYLERL</sequence>
<keyword evidence="1" id="KW-0812">Transmembrane</keyword>
<evidence type="ECO:0000313" key="2">
    <source>
        <dbReference type="EMBL" id="PWS33364.1"/>
    </source>
</evidence>
<feature type="transmembrane region" description="Helical" evidence="1">
    <location>
        <begin position="52"/>
        <end position="71"/>
    </location>
</feature>
<keyword evidence="3" id="KW-1185">Reference proteome</keyword>
<feature type="transmembrane region" description="Helical" evidence="1">
    <location>
        <begin position="91"/>
        <end position="111"/>
    </location>
</feature>
<dbReference type="EMBL" id="QGNY01000001">
    <property type="protein sequence ID" value="PWS33364.1"/>
    <property type="molecule type" value="Genomic_DNA"/>
</dbReference>
<protein>
    <submittedName>
        <fullName evidence="2">Uncharacterized protein</fullName>
    </submittedName>
</protein>
<evidence type="ECO:0000256" key="1">
    <source>
        <dbReference type="SAM" id="Phobius"/>
    </source>
</evidence>
<dbReference type="AlphaFoldDB" id="A0A317F2G8"/>
<accession>A0A317F2G8</accession>